<feature type="domain" description="Thioredoxin" evidence="4">
    <location>
        <begin position="74"/>
        <end position="223"/>
    </location>
</feature>
<keyword evidence="2" id="KW-0732">Signal</keyword>
<reference evidence="6" key="1">
    <citation type="submission" date="2025-08" db="UniProtKB">
        <authorList>
            <consortium name="RefSeq"/>
        </authorList>
    </citation>
    <scope>IDENTIFICATION</scope>
    <source>
        <tissue evidence="6">Whole Larva</tissue>
    </source>
</reference>
<feature type="domain" description="J" evidence="3">
    <location>
        <begin position="22"/>
        <end position="87"/>
    </location>
</feature>
<dbReference type="Pfam" id="PF00085">
    <property type="entry name" value="Thioredoxin"/>
    <property type="match status" value="4"/>
</dbReference>
<dbReference type="RefSeq" id="XP_017779588.1">
    <property type="nucleotide sequence ID" value="XM_017924099.1"/>
</dbReference>
<dbReference type="PRINTS" id="PR00625">
    <property type="entry name" value="JDOMAIN"/>
</dbReference>
<dbReference type="InterPro" id="IPR017937">
    <property type="entry name" value="Thioredoxin_CS"/>
</dbReference>
<dbReference type="InterPro" id="IPR036869">
    <property type="entry name" value="J_dom_sf"/>
</dbReference>
<name>A0ABM1MYD8_NICVS</name>
<dbReference type="SUPFAM" id="SSF52833">
    <property type="entry name" value="Thioredoxin-like"/>
    <property type="match status" value="5"/>
</dbReference>
<dbReference type="PROSITE" id="PS51352">
    <property type="entry name" value="THIOREDOXIN_2"/>
    <property type="match status" value="4"/>
</dbReference>
<feature type="domain" description="Thioredoxin" evidence="4">
    <location>
        <begin position="539"/>
        <end position="650"/>
    </location>
</feature>
<dbReference type="PROSITE" id="PS00194">
    <property type="entry name" value="THIOREDOXIN_1"/>
    <property type="match status" value="2"/>
</dbReference>
<accession>A0ABM1MYD8</accession>
<evidence type="ECO:0000256" key="2">
    <source>
        <dbReference type="SAM" id="SignalP"/>
    </source>
</evidence>
<organism evidence="5 6">
    <name type="scientific">Nicrophorus vespilloides</name>
    <name type="common">Boreal carrion beetle</name>
    <dbReference type="NCBI Taxonomy" id="110193"/>
    <lineage>
        <taxon>Eukaryota</taxon>
        <taxon>Metazoa</taxon>
        <taxon>Ecdysozoa</taxon>
        <taxon>Arthropoda</taxon>
        <taxon>Hexapoda</taxon>
        <taxon>Insecta</taxon>
        <taxon>Pterygota</taxon>
        <taxon>Neoptera</taxon>
        <taxon>Endopterygota</taxon>
        <taxon>Coleoptera</taxon>
        <taxon>Polyphaga</taxon>
        <taxon>Staphyliniformia</taxon>
        <taxon>Silphidae</taxon>
        <taxon>Nicrophorinae</taxon>
        <taxon>Nicrophorus</taxon>
    </lineage>
</organism>
<feature type="chain" id="PRO_5045710106" description="DnaJ homolog subfamily C member 10" evidence="2">
    <location>
        <begin position="21"/>
        <end position="769"/>
    </location>
</feature>
<evidence type="ECO:0000313" key="5">
    <source>
        <dbReference type="Proteomes" id="UP000695000"/>
    </source>
</evidence>
<feature type="domain" description="Thioredoxin" evidence="4">
    <location>
        <begin position="652"/>
        <end position="758"/>
    </location>
</feature>
<evidence type="ECO:0000259" key="3">
    <source>
        <dbReference type="PROSITE" id="PS50076"/>
    </source>
</evidence>
<dbReference type="PROSITE" id="PS50076">
    <property type="entry name" value="DNAJ_2"/>
    <property type="match status" value="1"/>
</dbReference>
<dbReference type="InterPro" id="IPR036249">
    <property type="entry name" value="Thioredoxin-like_sf"/>
</dbReference>
<dbReference type="Proteomes" id="UP000695000">
    <property type="component" value="Unplaced"/>
</dbReference>
<dbReference type="SUPFAM" id="SSF46565">
    <property type="entry name" value="Chaperone J-domain"/>
    <property type="match status" value="1"/>
</dbReference>
<evidence type="ECO:0000313" key="6">
    <source>
        <dbReference type="RefSeq" id="XP_017779588.1"/>
    </source>
</evidence>
<sequence length="769" mass="87864">MKLALLLVVTTLIISVSSDGEDLYKLLGVARDATVKEIRKAFKGLAVKLHPDKNKDDPDADAKFIKLTHAYDVLKEPDSRKQYDLYGETTDRAQTKYHSYSYYRDQFGLYDDDPLIVTLSKADYEVNVLDKNQAWFINFYSPQCHHCHDLAPTWRKLAADLEGVVRVAAVNCEEDFVLCHQLSIEAYPTLLYYEKEAHMYEGERYRASKGFADLKRFVLSKLTVDVQKITKDAWSVSKGNQWLLFMCGSSGDCPELETQKKLAAILDGLMMVGVIEDETLSSEIYKDQTSVVFWQIGEDAKAHPITGSDSKEILDNVLDLLPNPVAITEVDFKEIRRKLRSDEEQPWLLCFYLGTATELNLQLKRLPTMISDIQIGLVHCGRSSSLCSSLHVSHYPAWGILKEGGAFELHHGRDVLYEVAAFARDSSASTNLHAISPADFHNIKEEGGAWFIDWYAPWCPPCRKLMPEMRRASQHFNPEQVKFGTIDCTLHTGLCNREGIRSYPTTVFYNGTKPKQHFHGTLSESGIVEFVDDMINPSVITLDSANFVKLMRKPESEMWLVDYYAPWCGPCQQLSTQWRIVAKQMKSFENVKIAQVDCVENSDLCSAQNIRSYPTIRLYPFDSKGLNSVAMYGGHRDALSLRNWIMSFLPTSVHALSSKDFRSKILNRNPMTPWLVDYYAPWCGPCLQFEPDFRMVSDKLEGIVNSGKVNCEIDRNFCIEMRVTSYPTVILYFNSQNWYHISSRNPEDIVARVKNLIEDNKNRILHDEF</sequence>
<dbReference type="InterPro" id="IPR001623">
    <property type="entry name" value="DnaJ_domain"/>
</dbReference>
<dbReference type="CDD" id="cd06257">
    <property type="entry name" value="DnaJ"/>
    <property type="match status" value="1"/>
</dbReference>
<dbReference type="InterPro" id="IPR013766">
    <property type="entry name" value="Thioredoxin_domain"/>
</dbReference>
<dbReference type="PANTHER" id="PTHR44340:SF1">
    <property type="entry name" value="DNAJ HOMOLOG SUBFAMILY C MEMBER 10"/>
    <property type="match status" value="1"/>
</dbReference>
<dbReference type="Gene3D" id="3.40.30.10">
    <property type="entry name" value="Glutaredoxin"/>
    <property type="match status" value="6"/>
</dbReference>
<evidence type="ECO:0000259" key="4">
    <source>
        <dbReference type="PROSITE" id="PS51352"/>
    </source>
</evidence>
<dbReference type="GeneID" id="108564899"/>
<dbReference type="Gene3D" id="1.10.287.110">
    <property type="entry name" value="DnaJ domain"/>
    <property type="match status" value="1"/>
</dbReference>
<dbReference type="Pfam" id="PF00226">
    <property type="entry name" value="DnaJ"/>
    <property type="match status" value="1"/>
</dbReference>
<gene>
    <name evidence="6" type="primary">LOC108564899</name>
</gene>
<dbReference type="InterPro" id="IPR052460">
    <property type="entry name" value="ER_disulfide_reductase"/>
</dbReference>
<protein>
    <recommendedName>
        <fullName evidence="1">DnaJ homolog subfamily C member 10</fullName>
    </recommendedName>
</protein>
<evidence type="ECO:0000256" key="1">
    <source>
        <dbReference type="ARBA" id="ARBA00020920"/>
    </source>
</evidence>
<keyword evidence="5" id="KW-1185">Reference proteome</keyword>
<dbReference type="SMART" id="SM00271">
    <property type="entry name" value="DnaJ"/>
    <property type="match status" value="1"/>
</dbReference>
<dbReference type="PANTHER" id="PTHR44340">
    <property type="entry name" value="DNAJ HOMOLOG SUBFAMILY C MEMBER 10"/>
    <property type="match status" value="1"/>
</dbReference>
<feature type="domain" description="Thioredoxin" evidence="4">
    <location>
        <begin position="417"/>
        <end position="536"/>
    </location>
</feature>
<proteinExistence type="predicted"/>
<feature type="signal peptide" evidence="2">
    <location>
        <begin position="1"/>
        <end position="20"/>
    </location>
</feature>